<organism evidence="2">
    <name type="scientific">Plocamium cartilagineum</name>
    <name type="common">Red comb weed</name>
    <name type="synonym">Gelidium cartilagineum</name>
    <dbReference type="NCBI Taxonomy" id="31452"/>
    <lineage>
        <taxon>Eukaryota</taxon>
        <taxon>Rhodophyta</taxon>
        <taxon>Florideophyceae</taxon>
        <taxon>Rhodymeniophycidae</taxon>
        <taxon>Plocamiales</taxon>
        <taxon>Plocamiaceae</taxon>
        <taxon>Plocamium</taxon>
    </lineage>
</organism>
<feature type="transmembrane region" description="Helical" evidence="1">
    <location>
        <begin position="56"/>
        <end position="78"/>
    </location>
</feature>
<name>A0A0E3DBB9_PLOCA</name>
<keyword evidence="1" id="KW-0679">Respiratory chain</keyword>
<dbReference type="InterPro" id="IPR001457">
    <property type="entry name" value="NADH_UbQ/plastoQ_OxRdtase_su6"/>
</dbReference>
<dbReference type="Pfam" id="PF00499">
    <property type="entry name" value="Oxidored_q3"/>
    <property type="match status" value="1"/>
</dbReference>
<comment type="catalytic activity">
    <reaction evidence="1">
        <text>a ubiquinone + NADH + 5 H(+)(in) = a ubiquinol + NAD(+) + 4 H(+)(out)</text>
        <dbReference type="Rhea" id="RHEA:29091"/>
        <dbReference type="Rhea" id="RHEA-COMP:9565"/>
        <dbReference type="Rhea" id="RHEA-COMP:9566"/>
        <dbReference type="ChEBI" id="CHEBI:15378"/>
        <dbReference type="ChEBI" id="CHEBI:16389"/>
        <dbReference type="ChEBI" id="CHEBI:17976"/>
        <dbReference type="ChEBI" id="CHEBI:57540"/>
        <dbReference type="ChEBI" id="CHEBI:57945"/>
        <dbReference type="EC" id="7.1.1.2"/>
    </reaction>
</comment>
<accession>A0A0E3DBB9</accession>
<evidence type="ECO:0000256" key="1">
    <source>
        <dbReference type="RuleBase" id="RU004430"/>
    </source>
</evidence>
<dbReference type="GO" id="GO:0031966">
    <property type="term" value="C:mitochondrial membrane"/>
    <property type="evidence" value="ECO:0007669"/>
    <property type="project" value="UniProtKB-SubCell"/>
</dbReference>
<keyword evidence="1" id="KW-0249">Electron transport</keyword>
<keyword evidence="1" id="KW-0520">NAD</keyword>
<dbReference type="NCBIfam" id="NF005164">
    <property type="entry name" value="PRK06638.1-4"/>
    <property type="match status" value="1"/>
</dbReference>
<comment type="subcellular location">
    <subcellularLocation>
        <location evidence="1">Mitochondrion membrane</location>
        <topology evidence="1">Multi-pass membrane protein</topology>
    </subcellularLocation>
</comment>
<evidence type="ECO:0000313" key="2">
    <source>
        <dbReference type="EMBL" id="AHX02454.1"/>
    </source>
</evidence>
<feature type="transmembrane region" description="Helical" evidence="1">
    <location>
        <begin position="90"/>
        <end position="107"/>
    </location>
</feature>
<dbReference type="EMBL" id="KJ398160">
    <property type="protein sequence ID" value="AHX02454.1"/>
    <property type="molecule type" value="Genomic_DNA"/>
</dbReference>
<dbReference type="EC" id="7.1.1.2" evidence="1"/>
<comment type="similarity">
    <text evidence="1">Belongs to the complex I subunit 6 family.</text>
</comment>
<keyword evidence="1 2" id="KW-0496">Mitochondrion</keyword>
<dbReference type="GO" id="GO:0008137">
    <property type="term" value="F:NADH dehydrogenase (ubiquinone) activity"/>
    <property type="evidence" value="ECO:0007669"/>
    <property type="project" value="UniProtKB-UniRule"/>
</dbReference>
<sequence length="200" mass="23495">MNIEIYIMLFLSSFLLISALMVICSLNAVHSVLFLVLVFFNMAILMLFLGVEFISFLLIIVYVGAIAVLFLFVVMMLNTKINHTKINQKSIWPIGIIIFFIISNQFYNINYQKIELIINHNILISWFDESFFYNNIQVIGKLFYTYYSFLFFLSSFLLLLAMIGAITLTMHQRSNIKKQKINTQLIRDYKGSIKFIYLRK</sequence>
<dbReference type="PANTHER" id="PTHR33269:SF17">
    <property type="entry name" value="NADH-UBIQUINONE OXIDOREDUCTASE CHAIN 6"/>
    <property type="match status" value="1"/>
</dbReference>
<dbReference type="AlphaFoldDB" id="A0A0E3DBB9"/>
<dbReference type="PANTHER" id="PTHR33269">
    <property type="entry name" value="NADH-UBIQUINONE OXIDOREDUCTASE CHAIN 6"/>
    <property type="match status" value="1"/>
</dbReference>
<keyword evidence="1" id="KW-0812">Transmembrane</keyword>
<dbReference type="Gene3D" id="1.20.120.1200">
    <property type="entry name" value="NADH-ubiquinone/plastoquinone oxidoreductase chain 6, subunit NuoJ"/>
    <property type="match status" value="1"/>
</dbReference>
<feature type="transmembrane region" description="Helical" evidence="1">
    <location>
        <begin position="32"/>
        <end position="50"/>
    </location>
</feature>
<reference evidence="2" key="1">
    <citation type="submission" date="2014-02" db="EMBL/GenBank/DDBJ databases">
        <title>Complete mitochondrion genomes reveal florideophycean red algal diversity.</title>
        <authorList>
            <person name="Yang E.C."/>
            <person name="Yoon H.S."/>
        </authorList>
    </citation>
    <scope>NUCLEOTIDE SEQUENCE</scope>
</reference>
<keyword evidence="1" id="KW-0472">Membrane</keyword>
<feature type="transmembrane region" description="Helical" evidence="1">
    <location>
        <begin position="6"/>
        <end position="25"/>
    </location>
</feature>
<keyword evidence="1" id="KW-0830">Ubiquinone</keyword>
<feature type="transmembrane region" description="Helical" evidence="1">
    <location>
        <begin position="146"/>
        <end position="170"/>
    </location>
</feature>
<protein>
    <recommendedName>
        <fullName evidence="1">NADH-ubiquinone oxidoreductase chain 6</fullName>
        <ecNumber evidence="1">7.1.1.2</ecNumber>
    </recommendedName>
</protein>
<geneLocation type="mitochondrion" evidence="2"/>
<keyword evidence="1" id="KW-1278">Translocase</keyword>
<comment type="function">
    <text evidence="1">Core subunit of the mitochondrial membrane respiratory chain NADH dehydrogenase (Complex I) which catalyzes electron transfer from NADH through the respiratory chain, using ubiquinone as an electron acceptor. Essential for the catalytic activity and assembly of complex I.</text>
</comment>
<keyword evidence="1" id="KW-0813">Transport</keyword>
<dbReference type="InterPro" id="IPR042106">
    <property type="entry name" value="Nuo/plastoQ_OxRdtase_6_NuoJ"/>
</dbReference>
<gene>
    <name evidence="2" type="primary">nad6</name>
    <name evidence="2" type="ORF">Pcati.mt.14</name>
</gene>
<proteinExistence type="inferred from homology"/>
<keyword evidence="1" id="KW-1133">Transmembrane helix</keyword>